<dbReference type="Proteomes" id="UP000006906">
    <property type="component" value="Chromosome 1"/>
</dbReference>
<organism evidence="4 5">
    <name type="scientific">Chlamydomonas reinhardtii</name>
    <name type="common">Chlamydomonas smithii</name>
    <dbReference type="NCBI Taxonomy" id="3055"/>
    <lineage>
        <taxon>Eukaryota</taxon>
        <taxon>Viridiplantae</taxon>
        <taxon>Chlorophyta</taxon>
        <taxon>core chlorophytes</taxon>
        <taxon>Chlorophyceae</taxon>
        <taxon>CS clade</taxon>
        <taxon>Chlamydomonadales</taxon>
        <taxon>Chlamydomonadaceae</taxon>
        <taxon>Chlamydomonas</taxon>
    </lineage>
</organism>
<dbReference type="STRING" id="3055.A8JCX4"/>
<dbReference type="Gene3D" id="3.60.15.10">
    <property type="entry name" value="Ribonuclease Z/Hydroxyacylglutathione hydrolase-like"/>
    <property type="match status" value="1"/>
</dbReference>
<evidence type="ECO:0000313" key="4">
    <source>
        <dbReference type="EMBL" id="PNW87926.1"/>
    </source>
</evidence>
<feature type="region of interest" description="Disordered" evidence="2">
    <location>
        <begin position="1"/>
        <end position="33"/>
    </location>
</feature>
<dbReference type="eggNOG" id="KOG3798">
    <property type="taxonomic scope" value="Eukaryota"/>
</dbReference>
<feature type="binding site" evidence="1">
    <location>
        <position position="373"/>
    </location>
    <ligand>
        <name>an N-acyl-1,2-diacyl-sn-glycero-3-phosphoethanolamine</name>
        <dbReference type="ChEBI" id="CHEBI:62537"/>
    </ligand>
</feature>
<evidence type="ECO:0000256" key="1">
    <source>
        <dbReference type="PIRSR" id="PIRSR038896-50"/>
    </source>
</evidence>
<dbReference type="KEGG" id="cre:CHLRE_01g007300v5"/>
<dbReference type="InterPro" id="IPR036866">
    <property type="entry name" value="RibonucZ/Hydroxyglut_hydro"/>
</dbReference>
<name>A8JCX4_CHLRE</name>
<dbReference type="GO" id="GO:0008270">
    <property type="term" value="F:zinc ion binding"/>
    <property type="evidence" value="ECO:0007669"/>
    <property type="project" value="InterPro"/>
</dbReference>
<evidence type="ECO:0000259" key="3">
    <source>
        <dbReference type="Pfam" id="PF12706"/>
    </source>
</evidence>
<dbReference type="RefSeq" id="XP_001700282.1">
    <property type="nucleotide sequence ID" value="XM_001700230.2"/>
</dbReference>
<feature type="domain" description="Metallo-beta-lactamase" evidence="3">
    <location>
        <begin position="327"/>
        <end position="395"/>
    </location>
</feature>
<dbReference type="EMBL" id="CM008962">
    <property type="protein sequence ID" value="PNW87926.1"/>
    <property type="molecule type" value="Genomic_DNA"/>
</dbReference>
<dbReference type="PIRSF" id="PIRSF038896">
    <property type="entry name" value="NAPE-PLD"/>
    <property type="match status" value="1"/>
</dbReference>
<dbReference type="SUPFAM" id="SSF56281">
    <property type="entry name" value="Metallo-hydrolase/oxidoreductase"/>
    <property type="match status" value="1"/>
</dbReference>
<feature type="binding site" evidence="1">
    <location>
        <position position="174"/>
    </location>
    <ligand>
        <name>an N-acyl-1,2-diacyl-sn-glycero-3-phosphoethanolamine</name>
        <dbReference type="ChEBI" id="CHEBI:62537"/>
    </ligand>
</feature>
<evidence type="ECO:0000313" key="5">
    <source>
        <dbReference type="Proteomes" id="UP000006906"/>
    </source>
</evidence>
<feature type="region of interest" description="Disordered" evidence="2">
    <location>
        <begin position="295"/>
        <end position="325"/>
    </location>
</feature>
<reference evidence="4 5" key="1">
    <citation type="journal article" date="2007" name="Science">
        <title>The Chlamydomonas genome reveals the evolution of key animal and plant functions.</title>
        <authorList>
            <person name="Merchant S.S."/>
            <person name="Prochnik S.E."/>
            <person name="Vallon O."/>
            <person name="Harris E.H."/>
            <person name="Karpowicz S.J."/>
            <person name="Witman G.B."/>
            <person name="Terry A."/>
            <person name="Salamov A."/>
            <person name="Fritz-Laylin L.K."/>
            <person name="Marechal-Drouard L."/>
            <person name="Marshall W.F."/>
            <person name="Qu L.H."/>
            <person name="Nelson D.R."/>
            <person name="Sanderfoot A.A."/>
            <person name="Spalding M.H."/>
            <person name="Kapitonov V.V."/>
            <person name="Ren Q."/>
            <person name="Ferris P."/>
            <person name="Lindquist E."/>
            <person name="Shapiro H."/>
            <person name="Lucas S.M."/>
            <person name="Grimwood J."/>
            <person name="Schmutz J."/>
            <person name="Cardol P."/>
            <person name="Cerutti H."/>
            <person name="Chanfreau G."/>
            <person name="Chen C.L."/>
            <person name="Cognat V."/>
            <person name="Croft M.T."/>
            <person name="Dent R."/>
            <person name="Dutcher S."/>
            <person name="Fernandez E."/>
            <person name="Fukuzawa H."/>
            <person name="Gonzalez-Ballester D."/>
            <person name="Gonzalez-Halphen D."/>
            <person name="Hallmann A."/>
            <person name="Hanikenne M."/>
            <person name="Hippler M."/>
            <person name="Inwood W."/>
            <person name="Jabbari K."/>
            <person name="Kalanon M."/>
            <person name="Kuras R."/>
            <person name="Lefebvre P.A."/>
            <person name="Lemaire S.D."/>
            <person name="Lobanov A.V."/>
            <person name="Lohr M."/>
            <person name="Manuell A."/>
            <person name="Meier I."/>
            <person name="Mets L."/>
            <person name="Mittag M."/>
            <person name="Mittelmeier T."/>
            <person name="Moroney J.V."/>
            <person name="Moseley J."/>
            <person name="Napoli C."/>
            <person name="Nedelcu A.M."/>
            <person name="Niyogi K."/>
            <person name="Novoselov S.V."/>
            <person name="Paulsen I.T."/>
            <person name="Pazour G."/>
            <person name="Purton S."/>
            <person name="Ral J.P."/>
            <person name="Riano-Pachon D.M."/>
            <person name="Riekhof W."/>
            <person name="Rymarquis L."/>
            <person name="Schroda M."/>
            <person name="Stern D."/>
            <person name="Umen J."/>
            <person name="Willows R."/>
            <person name="Wilson N."/>
            <person name="Zimmer S.L."/>
            <person name="Allmer J."/>
            <person name="Balk J."/>
            <person name="Bisova K."/>
            <person name="Chen C.J."/>
            <person name="Elias M."/>
            <person name="Gendler K."/>
            <person name="Hauser C."/>
            <person name="Lamb M.R."/>
            <person name="Ledford H."/>
            <person name="Long J.C."/>
            <person name="Minagawa J."/>
            <person name="Page M.D."/>
            <person name="Pan J."/>
            <person name="Pootakham W."/>
            <person name="Roje S."/>
            <person name="Rose A."/>
            <person name="Stahlberg E."/>
            <person name="Terauchi A.M."/>
            <person name="Yang P."/>
            <person name="Ball S."/>
            <person name="Bowler C."/>
            <person name="Dieckmann C.L."/>
            <person name="Gladyshev V.N."/>
            <person name="Green P."/>
            <person name="Jorgensen R."/>
            <person name="Mayfield S."/>
            <person name="Mueller-Roeber B."/>
            <person name="Rajamani S."/>
            <person name="Sayre R.T."/>
            <person name="Brokstein P."/>
            <person name="Dubchak I."/>
            <person name="Goodstein D."/>
            <person name="Hornick L."/>
            <person name="Huang Y.W."/>
            <person name="Jhaveri J."/>
            <person name="Luo Y."/>
            <person name="Martinez D."/>
            <person name="Ngau W.C."/>
            <person name="Otillar B."/>
            <person name="Poliakov A."/>
            <person name="Porter A."/>
            <person name="Szajkowski L."/>
            <person name="Werner G."/>
            <person name="Zhou K."/>
            <person name="Grigoriev I.V."/>
            <person name="Rokhsar D.S."/>
            <person name="Grossman A.R."/>
        </authorList>
    </citation>
    <scope>NUCLEOTIDE SEQUENCE [LARGE SCALE GENOMIC DNA]</scope>
    <source>
        <strain evidence="5">CC-503</strain>
    </source>
</reference>
<dbReference type="GeneID" id="5725833"/>
<proteinExistence type="predicted"/>
<dbReference type="Gramene" id="PNW87926">
    <property type="protein sequence ID" value="PNW87926"/>
    <property type="gene ID" value="CHLRE_01g007300v5"/>
</dbReference>
<sequence length="489" mass="51365">MTVEGSASNGKAGEKGVDADGTTGGRPAHHVPNPGMLLGPKFCNPWETFEERTFGQVIDWSRQRKKDKINTDGHLVGNMHPTPEDYRRAFPLHPVDWEALAAGPPAGGIQAVWVGHATVLVQMGGATFITDPCFNERCSFVQFFGPRRVVPSAISGTEPQLPPLDFVLLSHNHYDHLDTGSVRTLNKRYGKALTWYVPLGLGSWFRGESVERVVELDWWQSATHTAKGGAGGSAGRGAGSEVTVTMVPAQHWSMRSGMDRCRSLWGGYVVTTNPKAAPASASADPSAPASAAAVSANVSVSESPSPAWPPGQQQPGQQQQQQAGGGKTLRFYFAGDTGYCPVFKEIGERFGGIDLAAIPIGAYEPRWFMKPQHTNAEEGLMVAQDVRAAVSIGIHTATWSLTDEPLDEPPARLAASVAAAGLPTGSFVTLQHGEKAVVVDGQLVNDPATLPVAGSPAIAAAAAVVAADVQAAAVAKAKAASGSKVEAAT</sequence>
<keyword evidence="5" id="KW-1185">Reference proteome</keyword>
<feature type="domain" description="Metallo-beta-lactamase" evidence="3">
    <location>
        <begin position="128"/>
        <end position="273"/>
    </location>
</feature>
<dbReference type="Pfam" id="PF12706">
    <property type="entry name" value="Lactamase_B_2"/>
    <property type="match status" value="2"/>
</dbReference>
<feature type="compositionally biased region" description="Low complexity" evidence="2">
    <location>
        <begin position="295"/>
        <end position="322"/>
    </location>
</feature>
<accession>A8JCX4</accession>
<dbReference type="PANTHER" id="PTHR15032:SF4">
    <property type="entry name" value="N-ACYL-PHOSPHATIDYLETHANOLAMINE-HYDROLYZING PHOSPHOLIPASE D"/>
    <property type="match status" value="1"/>
</dbReference>
<dbReference type="InParanoid" id="A8JCX4"/>
<dbReference type="AlphaFoldDB" id="A8JCX4"/>
<dbReference type="GO" id="GO:0070290">
    <property type="term" value="F:N-acylphosphatidylethanolamine-specific phospholipase D activity"/>
    <property type="evidence" value="ECO:0007669"/>
    <property type="project" value="InterPro"/>
</dbReference>
<evidence type="ECO:0000256" key="2">
    <source>
        <dbReference type="SAM" id="MobiDB-lite"/>
    </source>
</evidence>
<dbReference type="PANTHER" id="PTHR15032">
    <property type="entry name" value="N-ACYL-PHOSPHATIDYLETHANOLAMINE-HYDROLYZING PHOSPHOLIPASE D"/>
    <property type="match status" value="1"/>
</dbReference>
<gene>
    <name evidence="4" type="ORF">CHLRE_01g007300v5</name>
</gene>
<dbReference type="OrthoDB" id="332863at2759"/>
<dbReference type="HOGENOM" id="CLU_020884_1_1_1"/>
<dbReference type="PaxDb" id="3055-EDO98249"/>
<dbReference type="InterPro" id="IPR001279">
    <property type="entry name" value="Metallo-B-lactamas"/>
</dbReference>
<protein>
    <recommendedName>
        <fullName evidence="3">Metallo-beta-lactamase domain-containing protein</fullName>
    </recommendedName>
</protein>
<dbReference type="InterPro" id="IPR024884">
    <property type="entry name" value="NAPE-PLD"/>
</dbReference>
<dbReference type="GO" id="GO:0005737">
    <property type="term" value="C:cytoplasm"/>
    <property type="evidence" value="ECO:0000318"/>
    <property type="project" value="GO_Central"/>
</dbReference>